<proteinExistence type="predicted"/>
<evidence type="ECO:0000313" key="3">
    <source>
        <dbReference type="Proteomes" id="UP001373714"/>
    </source>
</evidence>
<feature type="region of interest" description="Disordered" evidence="1">
    <location>
        <begin position="34"/>
        <end position="58"/>
    </location>
</feature>
<feature type="compositionally biased region" description="Polar residues" evidence="1">
    <location>
        <begin position="44"/>
        <end position="58"/>
    </location>
</feature>
<dbReference type="EMBL" id="JAVHNS010000010">
    <property type="protein sequence ID" value="KAK6342204.1"/>
    <property type="molecule type" value="Genomic_DNA"/>
</dbReference>
<feature type="compositionally biased region" description="Low complexity" evidence="1">
    <location>
        <begin position="201"/>
        <end position="213"/>
    </location>
</feature>
<gene>
    <name evidence="2" type="ORF">TWF730_001682</name>
</gene>
<feature type="region of interest" description="Disordered" evidence="1">
    <location>
        <begin position="726"/>
        <end position="806"/>
    </location>
</feature>
<feature type="compositionally biased region" description="Polar residues" evidence="1">
    <location>
        <begin position="237"/>
        <end position="246"/>
    </location>
</feature>
<feature type="compositionally biased region" description="Low complexity" evidence="1">
    <location>
        <begin position="601"/>
        <end position="627"/>
    </location>
</feature>
<feature type="region of interest" description="Disordered" evidence="1">
    <location>
        <begin position="188"/>
        <end position="213"/>
    </location>
</feature>
<sequence>MGKAKKAKGKAKRERKVLERIVDLADETAARVLLQDGSPEPQPAVTSTPGLAVQSSGRVSSGPIAPVVVPPGELMEKLERHEAEFIADGLQTAGNLLHRLTTGHGPGGIELTDKDKDEIILFLNKNSQGMNKARKEAALKLASQIAVVSARMEADLAKIEEGNVVGSSTRSIQSKDAAVPLPLELMTASDIPTTNSPNYGSPPAISSSSPPFSSSSSPPVFSSLLASSSQLPVPPCSTKSFTPTSRSPNTAPPYSPSPSAPTPKVTTSTSGAAYQSKFREILKESFESDPEAYASAQREILIAASTAKASQLDPYDQDFQARLGDLASASRERFKELLVEKSPAYLAGFLDATKFSLKLEGVTVDKTHEPTKMSDMKIPDPDDPVCGSSLGQHPTRRQEFVDEFVSVAEHLGGTLFDTTAINEGKSVHIWMEDGEIRWVIQGPDNSLPELATLKEPFCATHECTGYEKDGHGFCLSCLTEMKWDDLLDFSPALGLPCIRRPRGWKPPFDEDTDTTSEAGEATTNLEGPSISLSETSNPNIEEREQTGSIEAPVQQQATKREDKNRKRNGIPDVVFYETTPDAASSQTVTKVKPTDSYLTQSSKSNERSNTSSTSPPKPSRNSPSTDSSDFDSPDEGPIVLEIYEKYKKILPTAIPDGARFKFSSGTQPEREIPGSEMRDILAREVHGDTDPEFTTAILRTLMADANIDVSALPKLKKGTTFEICRSSTATSQKSTEPKALSQSEAPVTEAKAETKVEDDVKPEVKTGSNIGSKTEVKDKPKTEKRPGKKPVKKTKSKIKGKAPISKRKGMPALEEYNTLRAQRLELVLGIGRFVIESIRSGKRPYFDVSLDGRIEFGHSDFVYPVRMLRSSQSDSEEGAPILPAGIDVDHAEVRMVTAPIVRITDRETPDIGDGMNNVSRDFKYPNLIAMQEMFRHVKVVDHDGKVDIKGKGKARRVNKDDGNSIPKGTVFGLKQSIKQAKTKAEVGEAVFLGSQKYKILPSGGPGGRKIFGNMRSLTTTFTRAMDMCEEVQTWVKTQKRNIALRDVLGDDPLWPVNPNVPRKPIGGDEDKPATKPAPTKPVPVKPGRAVASQEADDVASEEEGWGFEAHINKMNECLQGIEANDRKVRAIIEETLRDHPWPPRDEL</sequence>
<comment type="caution">
    <text evidence="2">The sequence shown here is derived from an EMBL/GenBank/DDBJ whole genome shotgun (WGS) entry which is preliminary data.</text>
</comment>
<reference evidence="2 3" key="1">
    <citation type="submission" date="2019-10" db="EMBL/GenBank/DDBJ databases">
        <authorList>
            <person name="Palmer J.M."/>
        </authorList>
    </citation>
    <scope>NUCLEOTIDE SEQUENCE [LARGE SCALE GENOMIC DNA]</scope>
    <source>
        <strain evidence="2 3">TWF730</strain>
    </source>
</reference>
<feature type="compositionally biased region" description="Polar residues" evidence="1">
    <location>
        <begin position="515"/>
        <end position="539"/>
    </location>
</feature>
<feature type="region of interest" description="Disordered" evidence="1">
    <location>
        <begin position="230"/>
        <end position="271"/>
    </location>
</feature>
<feature type="region of interest" description="Disordered" evidence="1">
    <location>
        <begin position="500"/>
        <end position="635"/>
    </location>
</feature>
<protein>
    <submittedName>
        <fullName evidence="2">Uncharacterized protein</fullName>
    </submittedName>
</protein>
<feature type="compositionally biased region" description="Basic and acidic residues" evidence="1">
    <location>
        <begin position="750"/>
        <end position="764"/>
    </location>
</feature>
<organism evidence="2 3">
    <name type="scientific">Orbilia blumenaviensis</name>
    <dbReference type="NCBI Taxonomy" id="1796055"/>
    <lineage>
        <taxon>Eukaryota</taxon>
        <taxon>Fungi</taxon>
        <taxon>Dikarya</taxon>
        <taxon>Ascomycota</taxon>
        <taxon>Pezizomycotina</taxon>
        <taxon>Orbiliomycetes</taxon>
        <taxon>Orbiliales</taxon>
        <taxon>Orbiliaceae</taxon>
        <taxon>Orbilia</taxon>
    </lineage>
</organism>
<name>A0AAV9UIL7_9PEZI</name>
<keyword evidence="3" id="KW-1185">Reference proteome</keyword>
<feature type="compositionally biased region" description="Polar residues" evidence="1">
    <location>
        <begin position="190"/>
        <end position="199"/>
    </location>
</feature>
<evidence type="ECO:0000313" key="2">
    <source>
        <dbReference type="EMBL" id="KAK6342204.1"/>
    </source>
</evidence>
<accession>A0AAV9UIL7</accession>
<evidence type="ECO:0000256" key="1">
    <source>
        <dbReference type="SAM" id="MobiDB-lite"/>
    </source>
</evidence>
<feature type="compositionally biased region" description="Basic residues" evidence="1">
    <location>
        <begin position="786"/>
        <end position="806"/>
    </location>
</feature>
<feature type="compositionally biased region" description="Polar residues" evidence="1">
    <location>
        <begin position="726"/>
        <end position="745"/>
    </location>
</feature>
<dbReference type="AlphaFoldDB" id="A0AAV9UIL7"/>
<feature type="compositionally biased region" description="Basic and acidic residues" evidence="1">
    <location>
        <begin position="774"/>
        <end position="785"/>
    </location>
</feature>
<feature type="compositionally biased region" description="Pro residues" evidence="1">
    <location>
        <begin position="250"/>
        <end position="261"/>
    </location>
</feature>
<feature type="region of interest" description="Disordered" evidence="1">
    <location>
        <begin position="1055"/>
        <end position="1102"/>
    </location>
</feature>
<dbReference type="Proteomes" id="UP001373714">
    <property type="component" value="Unassembled WGS sequence"/>
</dbReference>